<accession>A0A0L9VA05</accession>
<name>A0A0L9VA05_PHAAN</name>
<protein>
    <submittedName>
        <fullName evidence="1">Uncharacterized protein</fullName>
    </submittedName>
</protein>
<dbReference type="Proteomes" id="UP000053144">
    <property type="component" value="Chromosome 9"/>
</dbReference>
<evidence type="ECO:0000313" key="1">
    <source>
        <dbReference type="EMBL" id="KOM51916.1"/>
    </source>
</evidence>
<proteinExistence type="predicted"/>
<reference evidence="2" key="1">
    <citation type="journal article" date="2015" name="Proc. Natl. Acad. Sci. U.S.A.">
        <title>Genome sequencing of adzuki bean (Vigna angularis) provides insight into high starch and low fat accumulation and domestication.</title>
        <authorList>
            <person name="Yang K."/>
            <person name="Tian Z."/>
            <person name="Chen C."/>
            <person name="Luo L."/>
            <person name="Zhao B."/>
            <person name="Wang Z."/>
            <person name="Yu L."/>
            <person name="Li Y."/>
            <person name="Sun Y."/>
            <person name="Li W."/>
            <person name="Chen Y."/>
            <person name="Li Y."/>
            <person name="Zhang Y."/>
            <person name="Ai D."/>
            <person name="Zhao J."/>
            <person name="Shang C."/>
            <person name="Ma Y."/>
            <person name="Wu B."/>
            <person name="Wang M."/>
            <person name="Gao L."/>
            <person name="Sun D."/>
            <person name="Zhang P."/>
            <person name="Guo F."/>
            <person name="Wang W."/>
            <person name="Li Y."/>
            <person name="Wang J."/>
            <person name="Varshney R.K."/>
            <person name="Wang J."/>
            <person name="Ling H.Q."/>
            <person name="Wan P."/>
        </authorList>
    </citation>
    <scope>NUCLEOTIDE SEQUENCE</scope>
    <source>
        <strain evidence="2">cv. Jingnong 6</strain>
    </source>
</reference>
<dbReference type="Gramene" id="KOM51916">
    <property type="protein sequence ID" value="KOM51916"/>
    <property type="gene ID" value="LR48_Vigan09g057500"/>
</dbReference>
<sequence>MLTSFDQRGHVQCGCAMCQPPSPPKIRVSANWGSSYASTCAGRMRNVAEVNGFHGLRCCCSTLARGEHGVHGVQAWRRKTRDDVVALLEKMMRTASRMEEELVNLTTALDGDGCSWKKLVVRWREELASDLVMVTACAPTRMMMVVLRQRR</sequence>
<dbReference type="AlphaFoldDB" id="A0A0L9VA05"/>
<dbReference type="EMBL" id="CM003379">
    <property type="protein sequence ID" value="KOM51916.1"/>
    <property type="molecule type" value="Genomic_DNA"/>
</dbReference>
<gene>
    <name evidence="1" type="ORF">LR48_Vigan09g057500</name>
</gene>
<evidence type="ECO:0000313" key="2">
    <source>
        <dbReference type="Proteomes" id="UP000053144"/>
    </source>
</evidence>
<organism evidence="1 2">
    <name type="scientific">Phaseolus angularis</name>
    <name type="common">Azuki bean</name>
    <name type="synonym">Vigna angularis</name>
    <dbReference type="NCBI Taxonomy" id="3914"/>
    <lineage>
        <taxon>Eukaryota</taxon>
        <taxon>Viridiplantae</taxon>
        <taxon>Streptophyta</taxon>
        <taxon>Embryophyta</taxon>
        <taxon>Tracheophyta</taxon>
        <taxon>Spermatophyta</taxon>
        <taxon>Magnoliopsida</taxon>
        <taxon>eudicotyledons</taxon>
        <taxon>Gunneridae</taxon>
        <taxon>Pentapetalae</taxon>
        <taxon>rosids</taxon>
        <taxon>fabids</taxon>
        <taxon>Fabales</taxon>
        <taxon>Fabaceae</taxon>
        <taxon>Papilionoideae</taxon>
        <taxon>50 kb inversion clade</taxon>
        <taxon>NPAAA clade</taxon>
        <taxon>indigoferoid/millettioid clade</taxon>
        <taxon>Phaseoleae</taxon>
        <taxon>Vigna</taxon>
    </lineage>
</organism>